<feature type="non-terminal residue" evidence="2">
    <location>
        <position position="1"/>
    </location>
</feature>
<evidence type="ECO:0000256" key="1">
    <source>
        <dbReference type="SAM" id="Phobius"/>
    </source>
</evidence>
<dbReference type="OrthoDB" id="1747984at2759"/>
<keyword evidence="1" id="KW-0472">Membrane</keyword>
<dbReference type="EMBL" id="JRKL02003067">
    <property type="protein sequence ID" value="KAF3956507.1"/>
    <property type="molecule type" value="Genomic_DNA"/>
</dbReference>
<accession>A0A8J4R3H3</accession>
<dbReference type="Proteomes" id="UP000737018">
    <property type="component" value="Unassembled WGS sequence"/>
</dbReference>
<name>A0A8J4R3H3_9ROSI</name>
<reference evidence="2" key="1">
    <citation type="submission" date="2020-03" db="EMBL/GenBank/DDBJ databases">
        <title>Castanea mollissima Vanexum genome sequencing.</title>
        <authorList>
            <person name="Staton M."/>
        </authorList>
    </citation>
    <scope>NUCLEOTIDE SEQUENCE</scope>
    <source>
        <tissue evidence="2">Leaf</tissue>
    </source>
</reference>
<sequence length="205" mass="22612">MSRLESTKFWSLFDVEAAREMVYGSGSGFSRDSQAFPNGFPYPDLAPAIRVIPGIGSFHEGLCYFHGGLATQNFQKIVNKMGILSRSPVSRKPNETMRLIVTTFVGVVLGFFIGVSFPTLSLTKLNLPSSILPSMDLLHVRESGDEKTWLPVNSISSRSTEAQNLTATSKIWVPSNPKGAERLAPQIVAAESDFYLRRLWGNPNE</sequence>
<evidence type="ECO:0000313" key="3">
    <source>
        <dbReference type="Proteomes" id="UP000737018"/>
    </source>
</evidence>
<comment type="caution">
    <text evidence="2">The sequence shown here is derived from an EMBL/GenBank/DDBJ whole genome shotgun (WGS) entry which is preliminary data.</text>
</comment>
<keyword evidence="3" id="KW-1185">Reference proteome</keyword>
<proteinExistence type="predicted"/>
<dbReference type="PANTHER" id="PTHR31210:SF68">
    <property type="entry name" value="OS06G0727800 PROTEIN"/>
    <property type="match status" value="1"/>
</dbReference>
<protein>
    <submittedName>
        <fullName evidence="2">Uncharacterized protein</fullName>
    </submittedName>
</protein>
<dbReference type="PANTHER" id="PTHR31210">
    <property type="entry name" value="OS06G0731900 PROTEIN"/>
    <property type="match status" value="1"/>
</dbReference>
<feature type="transmembrane region" description="Helical" evidence="1">
    <location>
        <begin position="99"/>
        <end position="120"/>
    </location>
</feature>
<keyword evidence="1" id="KW-1133">Transmembrane helix</keyword>
<organism evidence="2 3">
    <name type="scientific">Castanea mollissima</name>
    <name type="common">Chinese chestnut</name>
    <dbReference type="NCBI Taxonomy" id="60419"/>
    <lineage>
        <taxon>Eukaryota</taxon>
        <taxon>Viridiplantae</taxon>
        <taxon>Streptophyta</taxon>
        <taxon>Embryophyta</taxon>
        <taxon>Tracheophyta</taxon>
        <taxon>Spermatophyta</taxon>
        <taxon>Magnoliopsida</taxon>
        <taxon>eudicotyledons</taxon>
        <taxon>Gunneridae</taxon>
        <taxon>Pentapetalae</taxon>
        <taxon>rosids</taxon>
        <taxon>fabids</taxon>
        <taxon>Fagales</taxon>
        <taxon>Fagaceae</taxon>
        <taxon>Castanea</taxon>
    </lineage>
</organism>
<keyword evidence="1" id="KW-0812">Transmembrane</keyword>
<evidence type="ECO:0000313" key="2">
    <source>
        <dbReference type="EMBL" id="KAF3956507.1"/>
    </source>
</evidence>
<dbReference type="AlphaFoldDB" id="A0A8J4R3H3"/>
<dbReference type="InterPro" id="IPR007877">
    <property type="entry name" value="DUF707"/>
</dbReference>
<gene>
    <name evidence="2" type="ORF">CMV_018369</name>
</gene>